<dbReference type="GO" id="GO:0071555">
    <property type="term" value="P:cell wall organization"/>
    <property type="evidence" value="ECO:0007669"/>
    <property type="project" value="UniProtKB-UniRule"/>
</dbReference>
<evidence type="ECO:0000256" key="8">
    <source>
        <dbReference type="ARBA" id="ARBA00023316"/>
    </source>
</evidence>
<keyword evidence="4" id="KW-0808">Transferase</keyword>
<dbReference type="eggNOG" id="COG1376">
    <property type="taxonomic scope" value="Bacteria"/>
</dbReference>
<gene>
    <name evidence="11" type="ordered locus">Nwi_0152</name>
</gene>
<dbReference type="PANTHER" id="PTHR30582:SF24">
    <property type="entry name" value="L,D-TRANSPEPTIDASE ERFK_SRFK-RELATED"/>
    <property type="match status" value="1"/>
</dbReference>
<reference evidence="11 12" key="1">
    <citation type="journal article" date="2006" name="Appl. Environ. Microbiol.">
        <title>Genome sequence of the chemolithoautotrophic nitrite-oxidizing bacterium Nitrobacter winogradskyi Nb-255.</title>
        <authorList>
            <person name="Starkenburg S.R."/>
            <person name="Chain P.S."/>
            <person name="Sayavedra-Soto L.A."/>
            <person name="Hauser L."/>
            <person name="Land M.L."/>
            <person name="Larimer F.W."/>
            <person name="Malfatti S.A."/>
            <person name="Klotz M.G."/>
            <person name="Bottomley P.J."/>
            <person name="Arp D.J."/>
            <person name="Hickey W.J."/>
        </authorList>
    </citation>
    <scope>NUCLEOTIDE SEQUENCE [LARGE SCALE GENOMIC DNA]</scope>
    <source>
        <strain evidence="12">ATCC 25391 / DSM 10237 / CIP 104748 / NCIMB 11846 / Nb-255</strain>
    </source>
</reference>
<dbReference type="EMBL" id="CP000115">
    <property type="protein sequence ID" value="ABA03420.1"/>
    <property type="molecule type" value="Genomic_DNA"/>
</dbReference>
<feature type="active site" description="Nucleophile" evidence="9">
    <location>
        <position position="146"/>
    </location>
</feature>
<dbReference type="HOGENOM" id="CLU_042399_2_1_5"/>
<evidence type="ECO:0000256" key="4">
    <source>
        <dbReference type="ARBA" id="ARBA00022679"/>
    </source>
</evidence>
<dbReference type="GO" id="GO:0018104">
    <property type="term" value="P:peptidoglycan-protein cross-linking"/>
    <property type="evidence" value="ECO:0007669"/>
    <property type="project" value="TreeGrafter"/>
</dbReference>
<keyword evidence="12" id="KW-1185">Reference proteome</keyword>
<dbReference type="GO" id="GO:0008360">
    <property type="term" value="P:regulation of cell shape"/>
    <property type="evidence" value="ECO:0007669"/>
    <property type="project" value="UniProtKB-UniRule"/>
</dbReference>
<evidence type="ECO:0000313" key="11">
    <source>
        <dbReference type="EMBL" id="ABA03420.1"/>
    </source>
</evidence>
<evidence type="ECO:0000256" key="7">
    <source>
        <dbReference type="ARBA" id="ARBA00022984"/>
    </source>
</evidence>
<keyword evidence="8 9" id="KW-0961">Cell wall biogenesis/degradation</keyword>
<evidence type="ECO:0000256" key="6">
    <source>
        <dbReference type="ARBA" id="ARBA00022960"/>
    </source>
</evidence>
<keyword evidence="5" id="KW-0378">Hydrolase</keyword>
<comment type="pathway">
    <text evidence="1 9">Cell wall biogenesis; peptidoglycan biosynthesis.</text>
</comment>
<dbReference type="SUPFAM" id="SSF141523">
    <property type="entry name" value="L,D-transpeptidase catalytic domain-like"/>
    <property type="match status" value="1"/>
</dbReference>
<dbReference type="InterPro" id="IPR005490">
    <property type="entry name" value="LD_TPept_cat_dom"/>
</dbReference>
<dbReference type="KEGG" id="nwi:Nwi_0152"/>
<evidence type="ECO:0000313" key="12">
    <source>
        <dbReference type="Proteomes" id="UP000002531"/>
    </source>
</evidence>
<dbReference type="RefSeq" id="WP_011313489.1">
    <property type="nucleotide sequence ID" value="NC_007406.1"/>
</dbReference>
<sequence>MLTRVAAVLAAIWGAGLLGIGSAEARPEMVGYQGGYAPGTIVVKTSERRLYLIIDSDRALRYPVGVGRAGKQWSGAARIEGKYRNPAWAPPAEVKRDNPRIADVIPGGSPANPMGVAAMTLSGGGQYAIHGTNRPGSIGRFVSYGCIRMYNADIDDLYRRVSVGTPVVVTQR</sequence>
<dbReference type="OrthoDB" id="9813664at2"/>
<protein>
    <submittedName>
        <fullName evidence="11">ErfK/YbiS/YcfS/YnhG</fullName>
    </submittedName>
</protein>
<evidence type="ECO:0000259" key="10">
    <source>
        <dbReference type="PROSITE" id="PS52029"/>
    </source>
</evidence>
<dbReference type="CDD" id="cd16913">
    <property type="entry name" value="YkuD_like"/>
    <property type="match status" value="1"/>
</dbReference>
<dbReference type="PROSITE" id="PS52029">
    <property type="entry name" value="LD_TPASE"/>
    <property type="match status" value="1"/>
</dbReference>
<dbReference type="GO" id="GO:0016757">
    <property type="term" value="F:glycosyltransferase activity"/>
    <property type="evidence" value="ECO:0007669"/>
    <property type="project" value="UniProtKB-KW"/>
</dbReference>
<evidence type="ECO:0000256" key="5">
    <source>
        <dbReference type="ARBA" id="ARBA00022801"/>
    </source>
</evidence>
<dbReference type="MEROPS" id="C82.003"/>
<evidence type="ECO:0000256" key="3">
    <source>
        <dbReference type="ARBA" id="ARBA00022676"/>
    </source>
</evidence>
<dbReference type="Pfam" id="PF03734">
    <property type="entry name" value="YkuD"/>
    <property type="match status" value="1"/>
</dbReference>
<name>Q3SWC1_NITWN</name>
<evidence type="ECO:0000256" key="2">
    <source>
        <dbReference type="ARBA" id="ARBA00005992"/>
    </source>
</evidence>
<dbReference type="InterPro" id="IPR038063">
    <property type="entry name" value="Transpep_catalytic_dom"/>
</dbReference>
<feature type="domain" description="L,D-TPase catalytic" evidence="10">
    <location>
        <begin position="39"/>
        <end position="170"/>
    </location>
</feature>
<dbReference type="PANTHER" id="PTHR30582">
    <property type="entry name" value="L,D-TRANSPEPTIDASE"/>
    <property type="match status" value="1"/>
</dbReference>
<feature type="active site" description="Proton donor/acceptor" evidence="9">
    <location>
        <position position="130"/>
    </location>
</feature>
<comment type="similarity">
    <text evidence="2">Belongs to the YkuD family.</text>
</comment>
<dbReference type="AlphaFoldDB" id="Q3SWC1"/>
<organism evidence="11 12">
    <name type="scientific">Nitrobacter winogradskyi (strain ATCC 25391 / DSM 10237 / CIP 104748 / NCIMB 11846 / Nb-255)</name>
    <dbReference type="NCBI Taxonomy" id="323098"/>
    <lineage>
        <taxon>Bacteria</taxon>
        <taxon>Pseudomonadati</taxon>
        <taxon>Pseudomonadota</taxon>
        <taxon>Alphaproteobacteria</taxon>
        <taxon>Hyphomicrobiales</taxon>
        <taxon>Nitrobacteraceae</taxon>
        <taxon>Nitrobacter</taxon>
    </lineage>
</organism>
<dbReference type="Gene3D" id="2.40.440.10">
    <property type="entry name" value="L,D-transpeptidase catalytic domain-like"/>
    <property type="match status" value="1"/>
</dbReference>
<keyword evidence="6 9" id="KW-0133">Cell shape</keyword>
<dbReference type="InterPro" id="IPR050979">
    <property type="entry name" value="LD-transpeptidase"/>
</dbReference>
<dbReference type="GO" id="GO:0071972">
    <property type="term" value="F:peptidoglycan L,D-transpeptidase activity"/>
    <property type="evidence" value="ECO:0007669"/>
    <property type="project" value="TreeGrafter"/>
</dbReference>
<keyword evidence="7 9" id="KW-0573">Peptidoglycan synthesis</keyword>
<evidence type="ECO:0000256" key="9">
    <source>
        <dbReference type="PROSITE-ProRule" id="PRU01373"/>
    </source>
</evidence>
<dbReference type="GO" id="GO:0005576">
    <property type="term" value="C:extracellular region"/>
    <property type="evidence" value="ECO:0007669"/>
    <property type="project" value="TreeGrafter"/>
</dbReference>
<proteinExistence type="inferred from homology"/>
<accession>Q3SWC1</accession>
<dbReference type="Proteomes" id="UP000002531">
    <property type="component" value="Chromosome"/>
</dbReference>
<dbReference type="STRING" id="323098.Nwi_0152"/>
<dbReference type="FunFam" id="2.40.440.10:FF:000002">
    <property type="entry name" value="L,D-transpeptidase ErfK/SrfK"/>
    <property type="match status" value="1"/>
</dbReference>
<keyword evidence="3" id="KW-0328">Glycosyltransferase</keyword>
<dbReference type="UniPathway" id="UPA00219"/>
<evidence type="ECO:0000256" key="1">
    <source>
        <dbReference type="ARBA" id="ARBA00004752"/>
    </source>
</evidence>